<dbReference type="Gene3D" id="3.10.450.50">
    <property type="match status" value="1"/>
</dbReference>
<dbReference type="EMBL" id="BNCJ01000039">
    <property type="protein sequence ID" value="GHF74439.1"/>
    <property type="molecule type" value="Genomic_DNA"/>
</dbReference>
<sequence>MSGNWVEIQAADGGTFGAYLARPAKGSGPGLVLLQEIFGVTSDIQAMADMFAEEGYVVAAPDIFWRTEPRLNLRHEGEDMQRAIRLGQGLDDAQAIADIGDVVAALKAMEFCKGGIGVLGHCMGARLAVGAALAGHVDCAAAYYPVGLKRVLKDGDVLPVPTVIHVGTEDLYMGADEVAGLLKRFQDNHEIEIYSYPGAGHAFANPGRDTYVKPASDMAYSRSLAVLRKVIGPWYDLNALWEAHRACEFETRDADETMKTMVAEPYVNHIPTLTGGYGKKLLRQFYANHFIPKNPEDIKGIPISRTVGADRVVNEVILCFTHDIEMDWMLPGVPPTGKYVEIPFVSVIHFRGDKLFNEHIYWDQASVLVQLGLLDPRGLPITGVATAKKVFDPSLPSNELMPNWPESADA</sequence>
<keyword evidence="3" id="KW-1185">Reference proteome</keyword>
<dbReference type="AlphaFoldDB" id="A0A8J3H416"/>
<gene>
    <name evidence="2" type="ORF">GCM10017056_51400</name>
</gene>
<dbReference type="Proteomes" id="UP000626220">
    <property type="component" value="Unassembled WGS sequence"/>
</dbReference>
<dbReference type="Gene3D" id="3.40.50.1820">
    <property type="entry name" value="alpha/beta hydrolase"/>
    <property type="match status" value="1"/>
</dbReference>
<evidence type="ECO:0000259" key="1">
    <source>
        <dbReference type="Pfam" id="PF01738"/>
    </source>
</evidence>
<dbReference type="InterPro" id="IPR032710">
    <property type="entry name" value="NTF2-like_dom_sf"/>
</dbReference>
<dbReference type="PANTHER" id="PTHR46623:SF6">
    <property type="entry name" value="ALPHA_BETA-HYDROLASES SUPERFAMILY PROTEIN"/>
    <property type="match status" value="1"/>
</dbReference>
<protein>
    <recommendedName>
        <fullName evidence="1">Dienelactone hydrolase domain-containing protein</fullName>
    </recommendedName>
</protein>
<organism evidence="2 3">
    <name type="scientific">Seohaeicola zhoushanensis</name>
    <dbReference type="NCBI Taxonomy" id="1569283"/>
    <lineage>
        <taxon>Bacteria</taxon>
        <taxon>Pseudomonadati</taxon>
        <taxon>Pseudomonadota</taxon>
        <taxon>Alphaproteobacteria</taxon>
        <taxon>Rhodobacterales</taxon>
        <taxon>Roseobacteraceae</taxon>
        <taxon>Seohaeicola</taxon>
    </lineage>
</organism>
<dbReference type="GO" id="GO:0016787">
    <property type="term" value="F:hydrolase activity"/>
    <property type="evidence" value="ECO:0007669"/>
    <property type="project" value="InterPro"/>
</dbReference>
<dbReference type="InterPro" id="IPR002925">
    <property type="entry name" value="Dienelactn_hydro"/>
</dbReference>
<dbReference type="PANTHER" id="PTHR46623">
    <property type="entry name" value="CARBOXYMETHYLENEBUTENOLIDASE-RELATED"/>
    <property type="match status" value="1"/>
</dbReference>
<evidence type="ECO:0000313" key="3">
    <source>
        <dbReference type="Proteomes" id="UP000626220"/>
    </source>
</evidence>
<reference evidence="2" key="2">
    <citation type="submission" date="2020-09" db="EMBL/GenBank/DDBJ databases">
        <authorList>
            <person name="Sun Q."/>
            <person name="Kim S."/>
        </authorList>
    </citation>
    <scope>NUCLEOTIDE SEQUENCE</scope>
    <source>
        <strain evidence="2">KCTC 42650</strain>
    </source>
</reference>
<evidence type="ECO:0000313" key="2">
    <source>
        <dbReference type="EMBL" id="GHF74439.1"/>
    </source>
</evidence>
<reference evidence="2" key="1">
    <citation type="journal article" date="2014" name="Int. J. Syst. Evol. Microbiol.">
        <title>Complete genome sequence of Corynebacterium casei LMG S-19264T (=DSM 44701T), isolated from a smear-ripened cheese.</title>
        <authorList>
            <consortium name="US DOE Joint Genome Institute (JGI-PGF)"/>
            <person name="Walter F."/>
            <person name="Albersmeier A."/>
            <person name="Kalinowski J."/>
            <person name="Ruckert C."/>
        </authorList>
    </citation>
    <scope>NUCLEOTIDE SEQUENCE</scope>
    <source>
        <strain evidence="2">KCTC 42650</strain>
    </source>
</reference>
<accession>A0A8J3H416</accession>
<dbReference type="RefSeq" id="WP_189683000.1">
    <property type="nucleotide sequence ID" value="NZ_BNCJ01000039.1"/>
</dbReference>
<comment type="caution">
    <text evidence="2">The sequence shown here is derived from an EMBL/GenBank/DDBJ whole genome shotgun (WGS) entry which is preliminary data.</text>
</comment>
<dbReference type="SUPFAM" id="SSF54427">
    <property type="entry name" value="NTF2-like"/>
    <property type="match status" value="1"/>
</dbReference>
<dbReference type="InterPro" id="IPR029058">
    <property type="entry name" value="AB_hydrolase_fold"/>
</dbReference>
<name>A0A8J3H416_9RHOB</name>
<dbReference type="SUPFAM" id="SSF53474">
    <property type="entry name" value="alpha/beta-Hydrolases"/>
    <property type="match status" value="1"/>
</dbReference>
<feature type="domain" description="Dienelactone hydrolase" evidence="1">
    <location>
        <begin position="16"/>
        <end position="229"/>
    </location>
</feature>
<dbReference type="InterPro" id="IPR051049">
    <property type="entry name" value="Dienelactone_hydrolase-like"/>
</dbReference>
<proteinExistence type="predicted"/>
<dbReference type="Pfam" id="PF01738">
    <property type="entry name" value="DLH"/>
    <property type="match status" value="1"/>
</dbReference>